<organism evidence="6 7">
    <name type="scientific">Candidatus Portnoybacteria bacterium CG10_big_fil_rev_8_21_14_0_10_44_7</name>
    <dbReference type="NCBI Taxonomy" id="1974816"/>
    <lineage>
        <taxon>Bacteria</taxon>
        <taxon>Candidatus Portnoyibacteriota</taxon>
    </lineage>
</organism>
<dbReference type="EMBL" id="PFEA01000032">
    <property type="protein sequence ID" value="PJE59793.1"/>
    <property type="molecule type" value="Genomic_DNA"/>
</dbReference>
<proteinExistence type="predicted"/>
<name>A0A2M8KIQ7_9BACT</name>
<dbReference type="PANTHER" id="PTHR34824:SF1">
    <property type="entry name" value="HEAT-INDUCIBLE TRANSCRIPTION REPRESSOR HRCA"/>
    <property type="match status" value="1"/>
</dbReference>
<reference evidence="7" key="1">
    <citation type="submission" date="2017-09" db="EMBL/GenBank/DDBJ databases">
        <title>Depth-based differentiation of microbial function through sediment-hosted aquifers and enrichment of novel symbionts in the deep terrestrial subsurface.</title>
        <authorList>
            <person name="Probst A.J."/>
            <person name="Ladd B."/>
            <person name="Jarett J.K."/>
            <person name="Geller-Mcgrath D.E."/>
            <person name="Sieber C.M.K."/>
            <person name="Emerson J.B."/>
            <person name="Anantharaman K."/>
            <person name="Thomas B.C."/>
            <person name="Malmstrom R."/>
            <person name="Stieglmeier M."/>
            <person name="Klingl A."/>
            <person name="Woyke T."/>
            <person name="Ryan C.M."/>
            <person name="Banfield J.F."/>
        </authorList>
    </citation>
    <scope>NUCLEOTIDE SEQUENCE [LARGE SCALE GENOMIC DNA]</scope>
</reference>
<keyword evidence="4" id="KW-0804">Transcription</keyword>
<dbReference type="GO" id="GO:0003677">
    <property type="term" value="F:DNA binding"/>
    <property type="evidence" value="ECO:0007669"/>
    <property type="project" value="InterPro"/>
</dbReference>
<dbReference type="GO" id="GO:0045892">
    <property type="term" value="P:negative regulation of DNA-templated transcription"/>
    <property type="evidence" value="ECO:0007669"/>
    <property type="project" value="TreeGrafter"/>
</dbReference>
<dbReference type="InterPro" id="IPR036390">
    <property type="entry name" value="WH_DNA-bd_sf"/>
</dbReference>
<comment type="caution">
    <text evidence="6">The sequence shown here is derived from an EMBL/GenBank/DDBJ whole genome shotgun (WGS) entry which is preliminary data.</text>
</comment>
<dbReference type="SUPFAM" id="SSF46785">
    <property type="entry name" value="Winged helix' DNA-binding domain"/>
    <property type="match status" value="1"/>
</dbReference>
<keyword evidence="1" id="KW-0678">Repressor</keyword>
<gene>
    <name evidence="6" type="ORF">COU85_01765</name>
</gene>
<evidence type="ECO:0000313" key="7">
    <source>
        <dbReference type="Proteomes" id="UP000231086"/>
    </source>
</evidence>
<dbReference type="Pfam" id="PF01628">
    <property type="entry name" value="HrcA"/>
    <property type="match status" value="1"/>
</dbReference>
<dbReference type="InterPro" id="IPR021153">
    <property type="entry name" value="HrcA_C"/>
</dbReference>
<evidence type="ECO:0000256" key="2">
    <source>
        <dbReference type="ARBA" id="ARBA00023015"/>
    </source>
</evidence>
<evidence type="ECO:0000256" key="3">
    <source>
        <dbReference type="ARBA" id="ARBA00023016"/>
    </source>
</evidence>
<feature type="domain" description="Heat-inducible transcription repressor HrcA C-terminal" evidence="5">
    <location>
        <begin position="108"/>
        <end position="225"/>
    </location>
</feature>
<dbReference type="InterPro" id="IPR036388">
    <property type="entry name" value="WH-like_DNA-bd_sf"/>
</dbReference>
<evidence type="ECO:0000256" key="1">
    <source>
        <dbReference type="ARBA" id="ARBA00022491"/>
    </source>
</evidence>
<dbReference type="AlphaFoldDB" id="A0A2M8KIQ7"/>
<protein>
    <recommendedName>
        <fullName evidence="5">Heat-inducible transcription repressor HrcA C-terminal domain-containing protein</fullName>
    </recommendedName>
</protein>
<evidence type="ECO:0000256" key="4">
    <source>
        <dbReference type="ARBA" id="ARBA00023163"/>
    </source>
</evidence>
<dbReference type="InterPro" id="IPR029016">
    <property type="entry name" value="GAF-like_dom_sf"/>
</dbReference>
<dbReference type="Proteomes" id="UP000231086">
    <property type="component" value="Unassembled WGS sequence"/>
</dbReference>
<sequence>MQPRQRKVLKSIVKEYCRTGEPVGSLFLAEKHTFSYSPATIRGEMSRLERKGYLTHPHTSAGRTPTDKGFRFFIDELMDQTILLERERQVFIEYVSRFLHDQNQLLRGASRALARISRNLGFGVLPHKRAFYSSGYGDLLRALQEENIDQAADIFGFFENDLEKKIERLFRNLDQETRVFIGAENPLKEFKNCSLVVGCGCLNDQGEKILVGVLGPKKMDYAKNISLVGELAGWFGRRNKKFIRNQKQ</sequence>
<evidence type="ECO:0000313" key="6">
    <source>
        <dbReference type="EMBL" id="PJE59793.1"/>
    </source>
</evidence>
<keyword evidence="3" id="KW-0346">Stress response</keyword>
<dbReference type="InterPro" id="IPR002571">
    <property type="entry name" value="HrcA"/>
</dbReference>
<dbReference type="SUPFAM" id="SSF55781">
    <property type="entry name" value="GAF domain-like"/>
    <property type="match status" value="1"/>
</dbReference>
<dbReference type="Gene3D" id="3.30.450.40">
    <property type="match status" value="1"/>
</dbReference>
<accession>A0A2M8KIQ7</accession>
<dbReference type="Gene3D" id="1.10.10.10">
    <property type="entry name" value="Winged helix-like DNA-binding domain superfamily/Winged helix DNA-binding domain"/>
    <property type="match status" value="1"/>
</dbReference>
<evidence type="ECO:0000259" key="5">
    <source>
        <dbReference type="Pfam" id="PF01628"/>
    </source>
</evidence>
<dbReference type="PANTHER" id="PTHR34824">
    <property type="entry name" value="HEAT-INDUCIBLE TRANSCRIPTION REPRESSOR HRCA"/>
    <property type="match status" value="1"/>
</dbReference>
<keyword evidence="2" id="KW-0805">Transcription regulation</keyword>